<gene>
    <name evidence="1" type="ORF">CEXT_478491</name>
</gene>
<proteinExistence type="predicted"/>
<dbReference type="Proteomes" id="UP001054945">
    <property type="component" value="Unassembled WGS sequence"/>
</dbReference>
<keyword evidence="2" id="KW-1185">Reference proteome</keyword>
<evidence type="ECO:0000313" key="2">
    <source>
        <dbReference type="Proteomes" id="UP001054945"/>
    </source>
</evidence>
<reference evidence="1 2" key="1">
    <citation type="submission" date="2021-06" db="EMBL/GenBank/DDBJ databases">
        <title>Caerostris extrusa draft genome.</title>
        <authorList>
            <person name="Kono N."/>
            <person name="Arakawa K."/>
        </authorList>
    </citation>
    <scope>NUCLEOTIDE SEQUENCE [LARGE SCALE GENOMIC DNA]</scope>
</reference>
<protein>
    <submittedName>
        <fullName evidence="1">Uncharacterized protein</fullName>
    </submittedName>
</protein>
<dbReference type="EMBL" id="BPLR01001102">
    <property type="protein sequence ID" value="GIY99964.1"/>
    <property type="molecule type" value="Genomic_DNA"/>
</dbReference>
<dbReference type="AlphaFoldDB" id="A0AAV4Y1C4"/>
<name>A0AAV4Y1C4_CAEEX</name>
<comment type="caution">
    <text evidence="1">The sequence shown here is derived from an EMBL/GenBank/DDBJ whole genome shotgun (WGS) entry which is preliminary data.</text>
</comment>
<sequence length="100" mass="11517">MAGGPVSVGIDFLLLKHSFRLRKGPPPRFVFTLRALTVGAPSGRRFRDKRNFTSWKFVNLTPTWRGVSLYQHLAKLELNYNLMKLFARKQCFCFLVATIV</sequence>
<organism evidence="1 2">
    <name type="scientific">Caerostris extrusa</name>
    <name type="common">Bark spider</name>
    <name type="synonym">Caerostris bankana</name>
    <dbReference type="NCBI Taxonomy" id="172846"/>
    <lineage>
        <taxon>Eukaryota</taxon>
        <taxon>Metazoa</taxon>
        <taxon>Ecdysozoa</taxon>
        <taxon>Arthropoda</taxon>
        <taxon>Chelicerata</taxon>
        <taxon>Arachnida</taxon>
        <taxon>Araneae</taxon>
        <taxon>Araneomorphae</taxon>
        <taxon>Entelegynae</taxon>
        <taxon>Araneoidea</taxon>
        <taxon>Araneidae</taxon>
        <taxon>Caerostris</taxon>
    </lineage>
</organism>
<evidence type="ECO:0000313" key="1">
    <source>
        <dbReference type="EMBL" id="GIY99964.1"/>
    </source>
</evidence>
<accession>A0AAV4Y1C4</accession>